<dbReference type="InterPro" id="IPR012336">
    <property type="entry name" value="Thioredoxin-like_fold"/>
</dbReference>
<dbReference type="HOGENOM" id="CLU_000288_47_1_2"/>
<dbReference type="AlphaFoldDB" id="A9A3C2"/>
<dbReference type="Gene3D" id="3.40.30.10">
    <property type="entry name" value="Glutaredoxin"/>
    <property type="match status" value="1"/>
</dbReference>
<keyword evidence="3" id="KW-0732">Signal</keyword>
<keyword evidence="5" id="KW-1015">Disulfide bond</keyword>
<evidence type="ECO:0000256" key="5">
    <source>
        <dbReference type="ARBA" id="ARBA00023157"/>
    </source>
</evidence>
<evidence type="ECO:0000256" key="1">
    <source>
        <dbReference type="ARBA" id="ARBA00005791"/>
    </source>
</evidence>
<evidence type="ECO:0000256" key="3">
    <source>
        <dbReference type="ARBA" id="ARBA00022729"/>
    </source>
</evidence>
<proteinExistence type="inferred from homology"/>
<dbReference type="GeneID" id="5773415"/>
<feature type="domain" description="Thioredoxin" evidence="7">
    <location>
        <begin position="26"/>
        <end position="219"/>
    </location>
</feature>
<reference evidence="8 9" key="1">
    <citation type="journal article" date="2010" name="Proc. Natl. Acad. Sci. U.S.A.">
        <title>Nitrosopumilus maritimus genome reveals unique mechanisms for nitrification and autotrophy in globally distributed marine crenarchaea.</title>
        <authorList>
            <person name="Walker C.B."/>
            <person name="de la Torre J.R."/>
            <person name="Klotz M.G."/>
            <person name="Urakawa H."/>
            <person name="Pinel N."/>
            <person name="Arp D.J."/>
            <person name="Brochier-Armanet C."/>
            <person name="Chain P.S."/>
            <person name="Chan P.P."/>
            <person name="Gollabgir A."/>
            <person name="Hemp J."/>
            <person name="Hugler M."/>
            <person name="Karr E.A."/>
            <person name="Konneke M."/>
            <person name="Shin M."/>
            <person name="Lawton T.J."/>
            <person name="Lowe T."/>
            <person name="Martens-Habbena W."/>
            <person name="Sayavedra-Soto L.A."/>
            <person name="Lang D."/>
            <person name="Sievert S.M."/>
            <person name="Rosenzweig A.C."/>
            <person name="Manning G."/>
            <person name="Stahl D.A."/>
        </authorList>
    </citation>
    <scope>NUCLEOTIDE SEQUENCE [LARGE SCALE GENOMIC DNA]</scope>
    <source>
        <strain evidence="8 9">SCM1</strain>
    </source>
</reference>
<evidence type="ECO:0000313" key="8">
    <source>
        <dbReference type="EMBL" id="ABX12551.1"/>
    </source>
</evidence>
<comment type="similarity">
    <text evidence="2">Belongs to the glutaredoxin family.</text>
</comment>
<dbReference type="InterPro" id="IPR013766">
    <property type="entry name" value="Thioredoxin_domain"/>
</dbReference>
<gene>
    <name evidence="8" type="ordered locus">Nmar_0655</name>
</gene>
<dbReference type="EnsemblBacteria" id="ABX12551">
    <property type="protein sequence ID" value="ABX12551"/>
    <property type="gene ID" value="Nmar_0655"/>
</dbReference>
<keyword evidence="6" id="KW-0676">Redox-active center</keyword>
<evidence type="ECO:0000259" key="7">
    <source>
        <dbReference type="PROSITE" id="PS51352"/>
    </source>
</evidence>
<evidence type="ECO:0000256" key="4">
    <source>
        <dbReference type="ARBA" id="ARBA00023002"/>
    </source>
</evidence>
<dbReference type="SUPFAM" id="SSF52833">
    <property type="entry name" value="Thioredoxin-like"/>
    <property type="match status" value="1"/>
</dbReference>
<keyword evidence="9" id="KW-1185">Reference proteome</keyword>
<dbReference type="Proteomes" id="UP000000792">
    <property type="component" value="Chromosome"/>
</dbReference>
<protein>
    <submittedName>
        <fullName evidence="8">DSBA oxidoreductase</fullName>
    </submittedName>
</protein>
<dbReference type="RefSeq" id="WP_012215038.1">
    <property type="nucleotide sequence ID" value="NC_010085.1"/>
</dbReference>
<dbReference type="STRING" id="436308.Nmar_0655"/>
<dbReference type="eggNOG" id="arCOG02868">
    <property type="taxonomic scope" value="Archaea"/>
</dbReference>
<dbReference type="GO" id="GO:0016491">
    <property type="term" value="F:oxidoreductase activity"/>
    <property type="evidence" value="ECO:0007669"/>
    <property type="project" value="UniProtKB-KW"/>
</dbReference>
<name>A9A3C2_NITMS</name>
<dbReference type="PANTHER" id="PTHR13887:SF14">
    <property type="entry name" value="DISULFIDE BOND FORMATION PROTEIN D"/>
    <property type="match status" value="1"/>
</dbReference>
<organism evidence="8 9">
    <name type="scientific">Nitrosopumilus maritimus (strain SCM1)</name>
    <dbReference type="NCBI Taxonomy" id="436308"/>
    <lineage>
        <taxon>Archaea</taxon>
        <taxon>Nitrososphaerota</taxon>
        <taxon>Nitrososphaeria</taxon>
        <taxon>Nitrosopumilales</taxon>
        <taxon>Nitrosopumilaceae</taxon>
        <taxon>Nitrosopumilus</taxon>
    </lineage>
</organism>
<dbReference type="InParanoid" id="A9A3C2"/>
<evidence type="ECO:0000313" key="9">
    <source>
        <dbReference type="Proteomes" id="UP000000792"/>
    </source>
</evidence>
<dbReference type="Pfam" id="PF13462">
    <property type="entry name" value="Thioredoxin_4"/>
    <property type="match status" value="1"/>
</dbReference>
<dbReference type="PROSITE" id="PS51352">
    <property type="entry name" value="THIOREDOXIN_2"/>
    <property type="match status" value="1"/>
</dbReference>
<dbReference type="EMBL" id="CP000866">
    <property type="protein sequence ID" value="ABX12551.1"/>
    <property type="molecule type" value="Genomic_DNA"/>
</dbReference>
<evidence type="ECO:0000256" key="6">
    <source>
        <dbReference type="ARBA" id="ARBA00023284"/>
    </source>
</evidence>
<dbReference type="PhylomeDB" id="A9A3C2"/>
<accession>A9A3C2</accession>
<dbReference type="KEGG" id="nmr:Nmar_0655"/>
<evidence type="ECO:0000256" key="2">
    <source>
        <dbReference type="ARBA" id="ARBA00007787"/>
    </source>
</evidence>
<sequence length="219" mass="24862">MPTKIVIAAAVIVVGIAMSIYAVTGMDMNTKVAEAARVDVENIKQYSHSLGNSNAPITIIEFGDFQCPFCSEWYKETAMPLKEKYIESGQVELVFVDYPFLGDDSYPTAHASYCAEQQGMYWEFHEILYLNQGDTNDGWASADKIRDFASQINLDMEKYDECMSSSEFNQKIDQSLKLGEVHEVNQTPTFIVVNERGEYQKIEGKQPLVVFEELMQKMK</sequence>
<dbReference type="InterPro" id="IPR036249">
    <property type="entry name" value="Thioredoxin-like_sf"/>
</dbReference>
<comment type="similarity">
    <text evidence="1">Belongs to the thioredoxin family. DsbA subfamily.</text>
</comment>
<dbReference type="PANTHER" id="PTHR13887">
    <property type="entry name" value="GLUTATHIONE S-TRANSFERASE KAPPA"/>
    <property type="match status" value="1"/>
</dbReference>
<keyword evidence="4" id="KW-0560">Oxidoreductase</keyword>